<organism evidence="2 3">
    <name type="scientific">Limulus polyphemus</name>
    <name type="common">Atlantic horseshoe crab</name>
    <dbReference type="NCBI Taxonomy" id="6850"/>
    <lineage>
        <taxon>Eukaryota</taxon>
        <taxon>Metazoa</taxon>
        <taxon>Ecdysozoa</taxon>
        <taxon>Arthropoda</taxon>
        <taxon>Chelicerata</taxon>
        <taxon>Merostomata</taxon>
        <taxon>Xiphosura</taxon>
        <taxon>Limulidae</taxon>
        <taxon>Limulus</taxon>
    </lineage>
</organism>
<accession>A0ABM1B2W7</accession>
<evidence type="ECO:0000313" key="2">
    <source>
        <dbReference type="Proteomes" id="UP000694941"/>
    </source>
</evidence>
<dbReference type="SUPFAM" id="SSF51430">
    <property type="entry name" value="NAD(P)-linked oxidoreductase"/>
    <property type="match status" value="1"/>
</dbReference>
<proteinExistence type="predicted"/>
<dbReference type="PANTHER" id="PTHR11732">
    <property type="entry name" value="ALDO/KETO REDUCTASE"/>
    <property type="match status" value="1"/>
</dbReference>
<evidence type="ECO:0000259" key="1">
    <source>
        <dbReference type="Pfam" id="PF00248"/>
    </source>
</evidence>
<evidence type="ECO:0000313" key="3">
    <source>
        <dbReference type="RefSeq" id="XP_013773691.1"/>
    </source>
</evidence>
<dbReference type="Proteomes" id="UP000694941">
    <property type="component" value="Unplaced"/>
</dbReference>
<feature type="domain" description="NADP-dependent oxidoreductase" evidence="1">
    <location>
        <begin position="19"/>
        <end position="303"/>
    </location>
</feature>
<dbReference type="InterPro" id="IPR020471">
    <property type="entry name" value="AKR"/>
</dbReference>
<dbReference type="PROSITE" id="PS00062">
    <property type="entry name" value="ALDOKETO_REDUCTASE_2"/>
    <property type="match status" value="1"/>
</dbReference>
<dbReference type="InterPro" id="IPR018170">
    <property type="entry name" value="Aldo/ket_reductase_CS"/>
</dbReference>
<sequence length="326" mass="37092">MASFPHYVKLNNGARMPIIGLGTWQAKEGEVKVAVESAIDCGYRHIDTAWAYKNEKEIGKTLKKVFDAGKLKREDIFIVSKLPNGGHHRDKVLHYLQQSLDDLQLSYVDMYLVHSPFSVVPLDGNEQLPIKDGKLVIDYEADFLDTWKGMEDAVDAEMTKAIGISNFNSEQIKRIYDNARIKPANLQVECHAYFPQIKLFQICKELNISLTAYGPLGNPSLSGFLRENFGINAELPNLLKDPALQDIAEKHQKTAAQILLRWLIQRGIIVIPKSSNPNRIKQNFEVFDFNLSEEDVNQINGLDRNHRLFEYSGVEEHPNNPFNIPF</sequence>
<dbReference type="InterPro" id="IPR023210">
    <property type="entry name" value="NADP_OxRdtase_dom"/>
</dbReference>
<dbReference type="GeneID" id="106458693"/>
<protein>
    <submittedName>
        <fullName evidence="3">1,5-anhydro-D-fructose reductase-like</fullName>
    </submittedName>
</protein>
<reference evidence="3" key="1">
    <citation type="submission" date="2025-08" db="UniProtKB">
        <authorList>
            <consortium name="RefSeq"/>
        </authorList>
    </citation>
    <scope>IDENTIFICATION</scope>
    <source>
        <tissue evidence="3">Muscle</tissue>
    </source>
</reference>
<name>A0ABM1B2W7_LIMPO</name>
<gene>
    <name evidence="3" type="primary">LOC106458693</name>
</gene>
<dbReference type="PRINTS" id="PR00069">
    <property type="entry name" value="ALDKETRDTASE"/>
</dbReference>
<keyword evidence="2" id="KW-1185">Reference proteome</keyword>
<dbReference type="InterPro" id="IPR036812">
    <property type="entry name" value="NAD(P)_OxRdtase_dom_sf"/>
</dbReference>
<dbReference type="PROSITE" id="PS00798">
    <property type="entry name" value="ALDOKETO_REDUCTASE_1"/>
    <property type="match status" value="1"/>
</dbReference>
<dbReference type="PIRSF" id="PIRSF000097">
    <property type="entry name" value="AKR"/>
    <property type="match status" value="1"/>
</dbReference>
<dbReference type="RefSeq" id="XP_013773691.1">
    <property type="nucleotide sequence ID" value="XM_013918237.2"/>
</dbReference>
<dbReference type="PROSITE" id="PS00063">
    <property type="entry name" value="ALDOKETO_REDUCTASE_3"/>
    <property type="match status" value="1"/>
</dbReference>
<dbReference type="Gene3D" id="3.20.20.100">
    <property type="entry name" value="NADP-dependent oxidoreductase domain"/>
    <property type="match status" value="1"/>
</dbReference>
<dbReference type="Pfam" id="PF00248">
    <property type="entry name" value="Aldo_ket_red"/>
    <property type="match status" value="1"/>
</dbReference>